<gene>
    <name evidence="14" type="primary">LOC111006750</name>
</gene>
<evidence type="ECO:0000256" key="2">
    <source>
        <dbReference type="ARBA" id="ARBA00008440"/>
    </source>
</evidence>
<evidence type="ECO:0000256" key="5">
    <source>
        <dbReference type="ARBA" id="ARBA00022692"/>
    </source>
</evidence>
<feature type="transmembrane region" description="Helical" evidence="10">
    <location>
        <begin position="451"/>
        <end position="474"/>
    </location>
</feature>
<dbReference type="InterPro" id="IPR053951">
    <property type="entry name" value="K_trans_N"/>
</dbReference>
<evidence type="ECO:0000313" key="14">
    <source>
        <dbReference type="RefSeq" id="XP_022134530.1"/>
    </source>
</evidence>
<keyword evidence="5 10" id="KW-0812">Transmembrane</keyword>
<evidence type="ECO:0000256" key="6">
    <source>
        <dbReference type="ARBA" id="ARBA00022958"/>
    </source>
</evidence>
<dbReference type="PANTHER" id="PTHR30540:SF10">
    <property type="entry name" value="POTASSIUM TRANSPORTER 8"/>
    <property type="match status" value="1"/>
</dbReference>
<feature type="transmembrane region" description="Helical" evidence="10">
    <location>
        <begin position="268"/>
        <end position="287"/>
    </location>
</feature>
<evidence type="ECO:0000256" key="9">
    <source>
        <dbReference type="ARBA" id="ARBA00023136"/>
    </source>
</evidence>
<sequence>MDPSLSWGHPNKRESWRTIFTLAYQSLGVVYGDLSTSPLYVYKSTFAENIQHSETNEEVYGVLCFVFWTLTLIPLLKYVFMVLRADDNGEGGTFALYSLLCRHARLSSLPNHQLADEELSAYTRDRPESTNDFSSGSCLKSTLEKSKVLQRILLVLALIGTCMVIGDGVLTPAISVFSAVSGLELSMAKEHHQYIEVPLACGILVFLFALQHYGTHQVGFLFAPVVIVWLLCISAIGLYNIFYWNPLVYQALSPYYMYKFLRKTRKQGWMALGGILLCITGSEAMFADLGHFSQFSIKLAFTFAVYPSLVLAYMGQAAYLSKHHNLDNDYRIGFYVSVPEKVRWPVLAIAILAAVVGSQAIITGTFSIIKQCSALGCFPRVKIIHTSSKIHGQIYIPLINWILMILCLAVTIGFRDTKRLGNAAGLAVITVMLVSTCLMSLVIVLCWRKSVLLAVAFILFFGSIEALYFSASLIKFFEGAWVPIALSLTFLMVMYVWHYGTLKKYEADVENKVPINWLLSIGPKIGIVRVRGIGLVHTELVSGIPAIFSHFVTNLPAFHQILVFLCIKSVTMPHVRPEERFLVGRVGPKEYRLYRCIVRYGYRDVHKDDLEFERDLVCSIAEFIRSERTECNTFRHEDLDDNERMTVIGTSSTQLDGIRMCENETYSSPIIGTSEIKSEKLRKRVRFVLPESPKMDIDTRGELQELMEAREAGIAFIMGHSYVKAKKGSGWMKKLVINYGYDFLRKNSRGPSYALSIPYASTLEVGMVYYV</sequence>
<dbReference type="GO" id="GO:0005886">
    <property type="term" value="C:plasma membrane"/>
    <property type="evidence" value="ECO:0007669"/>
    <property type="project" value="UniProtKB-SubCell"/>
</dbReference>
<dbReference type="NCBIfam" id="TIGR00794">
    <property type="entry name" value="kup"/>
    <property type="match status" value="1"/>
</dbReference>
<evidence type="ECO:0000259" key="12">
    <source>
        <dbReference type="Pfam" id="PF22776"/>
    </source>
</evidence>
<protein>
    <recommendedName>
        <fullName evidence="10">Potassium transporter</fullName>
    </recommendedName>
</protein>
<feature type="domain" description="K+ potassium transporter C-terminal" evidence="12">
    <location>
        <begin position="532"/>
        <end position="769"/>
    </location>
</feature>
<feature type="domain" description="K+ potassium transporter integral membrane" evidence="11">
    <location>
        <begin position="22"/>
        <end position="519"/>
    </location>
</feature>
<dbReference type="AlphaFoldDB" id="A0A6J1BYI9"/>
<keyword evidence="4 10" id="KW-0633">Potassium transport</keyword>
<dbReference type="Pfam" id="PF22776">
    <property type="entry name" value="K_trans_C"/>
    <property type="match status" value="1"/>
</dbReference>
<feature type="transmembrane region" description="Helical" evidence="10">
    <location>
        <begin position="344"/>
        <end position="369"/>
    </location>
</feature>
<keyword evidence="7 10" id="KW-1133">Transmembrane helix</keyword>
<feature type="transmembrane region" description="Helical" evidence="10">
    <location>
        <begin position="299"/>
        <end position="319"/>
    </location>
</feature>
<keyword evidence="8 10" id="KW-0406">Ion transport</keyword>
<feature type="transmembrane region" description="Helical" evidence="10">
    <location>
        <begin position="59"/>
        <end position="80"/>
    </location>
</feature>
<dbReference type="RefSeq" id="XP_022134530.1">
    <property type="nucleotide sequence ID" value="XM_022278838.1"/>
</dbReference>
<evidence type="ECO:0000259" key="11">
    <source>
        <dbReference type="Pfam" id="PF02705"/>
    </source>
</evidence>
<accession>A0A6J1BYI9</accession>
<dbReference type="GeneID" id="111006750"/>
<evidence type="ECO:0000313" key="13">
    <source>
        <dbReference type="Proteomes" id="UP000504603"/>
    </source>
</evidence>
<organism evidence="13 14">
    <name type="scientific">Momordica charantia</name>
    <name type="common">Bitter gourd</name>
    <name type="synonym">Balsam pear</name>
    <dbReference type="NCBI Taxonomy" id="3673"/>
    <lineage>
        <taxon>Eukaryota</taxon>
        <taxon>Viridiplantae</taxon>
        <taxon>Streptophyta</taxon>
        <taxon>Embryophyta</taxon>
        <taxon>Tracheophyta</taxon>
        <taxon>Spermatophyta</taxon>
        <taxon>Magnoliopsida</taxon>
        <taxon>eudicotyledons</taxon>
        <taxon>Gunneridae</taxon>
        <taxon>Pentapetalae</taxon>
        <taxon>rosids</taxon>
        <taxon>fabids</taxon>
        <taxon>Cucurbitales</taxon>
        <taxon>Cucurbitaceae</taxon>
        <taxon>Momordiceae</taxon>
        <taxon>Momordica</taxon>
    </lineage>
</organism>
<comment type="subcellular location">
    <subcellularLocation>
        <location evidence="1">Cell membrane</location>
        <topology evidence="1">Multi-pass membrane protein</topology>
    </subcellularLocation>
    <subcellularLocation>
        <location evidence="10">Membrane</location>
        <topology evidence="10">Multi-pass membrane protein</topology>
    </subcellularLocation>
</comment>
<keyword evidence="13" id="KW-1185">Reference proteome</keyword>
<comment type="caution">
    <text evidence="10">Lacks conserved residue(s) required for the propagation of feature annotation.</text>
</comment>
<evidence type="ECO:0000256" key="7">
    <source>
        <dbReference type="ARBA" id="ARBA00022989"/>
    </source>
</evidence>
<dbReference type="KEGG" id="mcha:111006750"/>
<evidence type="ECO:0000256" key="8">
    <source>
        <dbReference type="ARBA" id="ARBA00023065"/>
    </source>
</evidence>
<keyword evidence="9 10" id="KW-0472">Membrane</keyword>
<feature type="transmembrane region" description="Helical" evidence="10">
    <location>
        <begin position="420"/>
        <end position="444"/>
    </location>
</feature>
<feature type="transmembrane region" description="Helical" evidence="10">
    <location>
        <begin position="152"/>
        <end position="174"/>
    </location>
</feature>
<evidence type="ECO:0000256" key="4">
    <source>
        <dbReference type="ARBA" id="ARBA00022538"/>
    </source>
</evidence>
<evidence type="ECO:0000256" key="3">
    <source>
        <dbReference type="ARBA" id="ARBA00022448"/>
    </source>
</evidence>
<feature type="transmembrane region" description="Helical" evidence="10">
    <location>
        <begin position="480"/>
        <end position="497"/>
    </location>
</feature>
<reference evidence="14" key="1">
    <citation type="submission" date="2025-08" db="UniProtKB">
        <authorList>
            <consortium name="RefSeq"/>
        </authorList>
    </citation>
    <scope>IDENTIFICATION</scope>
    <source>
        <strain evidence="14">OHB3-1</strain>
    </source>
</reference>
<dbReference type="InterPro" id="IPR053952">
    <property type="entry name" value="K_trans_C"/>
</dbReference>
<feature type="transmembrane region" description="Helical" evidence="10">
    <location>
        <begin position="390"/>
        <end position="414"/>
    </location>
</feature>
<dbReference type="InterPro" id="IPR003855">
    <property type="entry name" value="K+_transporter"/>
</dbReference>
<evidence type="ECO:0000256" key="1">
    <source>
        <dbReference type="ARBA" id="ARBA00004651"/>
    </source>
</evidence>
<dbReference type="OrthoDB" id="504708at2759"/>
<comment type="similarity">
    <text evidence="2 10">Belongs to the HAK/KUP transporter (TC 2.A.72.3) family.</text>
</comment>
<proteinExistence type="inferred from homology"/>
<dbReference type="Proteomes" id="UP000504603">
    <property type="component" value="Unplaced"/>
</dbReference>
<keyword evidence="6 10" id="KW-0630">Potassium</keyword>
<dbReference type="PANTHER" id="PTHR30540">
    <property type="entry name" value="OSMOTIC STRESS POTASSIUM TRANSPORTER"/>
    <property type="match status" value="1"/>
</dbReference>
<keyword evidence="3" id="KW-0813">Transport</keyword>
<dbReference type="Pfam" id="PF02705">
    <property type="entry name" value="K_trans"/>
    <property type="match status" value="1"/>
</dbReference>
<evidence type="ECO:0000256" key="10">
    <source>
        <dbReference type="RuleBase" id="RU321113"/>
    </source>
</evidence>
<feature type="transmembrane region" description="Helical" evidence="10">
    <location>
        <begin position="194"/>
        <end position="213"/>
    </location>
</feature>
<feature type="transmembrane region" description="Helical" evidence="10">
    <location>
        <begin position="220"/>
        <end position="242"/>
    </location>
</feature>
<name>A0A6J1BYI9_MOMCH</name>
<dbReference type="GO" id="GO:0015079">
    <property type="term" value="F:potassium ion transmembrane transporter activity"/>
    <property type="evidence" value="ECO:0007669"/>
    <property type="project" value="UniProtKB-UniRule"/>
</dbReference>
<comment type="function">
    <text evidence="10">Potassium transporter.</text>
</comment>